<proteinExistence type="predicted"/>
<comment type="caution">
    <text evidence="1">The sequence shown here is derived from an EMBL/GenBank/DDBJ whole genome shotgun (WGS) entry which is preliminary data.</text>
</comment>
<gene>
    <name evidence="1" type="ORF">EB796_002894</name>
</gene>
<keyword evidence="2" id="KW-1185">Reference proteome</keyword>
<sequence length="70" mass="8020">MGHLARTAEFQFCTSEKDFEKAIKDADLYSVECPNNVCHDEDTISRHLGEQVPQQHGKFEANLRSKLNIK</sequence>
<protein>
    <submittedName>
        <fullName evidence="1">Uncharacterized protein</fullName>
    </submittedName>
</protein>
<organism evidence="1 2">
    <name type="scientific">Bugula neritina</name>
    <name type="common">Brown bryozoan</name>
    <name type="synonym">Sertularia neritina</name>
    <dbReference type="NCBI Taxonomy" id="10212"/>
    <lineage>
        <taxon>Eukaryota</taxon>
        <taxon>Metazoa</taxon>
        <taxon>Spiralia</taxon>
        <taxon>Lophotrochozoa</taxon>
        <taxon>Bryozoa</taxon>
        <taxon>Gymnolaemata</taxon>
        <taxon>Cheilostomatida</taxon>
        <taxon>Flustrina</taxon>
        <taxon>Buguloidea</taxon>
        <taxon>Bugulidae</taxon>
        <taxon>Bugula</taxon>
    </lineage>
</organism>
<evidence type="ECO:0000313" key="2">
    <source>
        <dbReference type="Proteomes" id="UP000593567"/>
    </source>
</evidence>
<accession>A0A7J7KKH4</accession>
<evidence type="ECO:0000313" key="1">
    <source>
        <dbReference type="EMBL" id="KAF6038795.1"/>
    </source>
</evidence>
<dbReference type="Proteomes" id="UP000593567">
    <property type="component" value="Unassembled WGS sequence"/>
</dbReference>
<reference evidence="1" key="1">
    <citation type="submission" date="2020-06" db="EMBL/GenBank/DDBJ databases">
        <title>Draft genome of Bugula neritina, a colonial animal packing powerful symbionts and potential medicines.</title>
        <authorList>
            <person name="Rayko M."/>
        </authorList>
    </citation>
    <scope>NUCLEOTIDE SEQUENCE [LARGE SCALE GENOMIC DNA]</scope>
    <source>
        <strain evidence="1">Kwan_BN1</strain>
    </source>
</reference>
<dbReference type="EMBL" id="VXIV02000350">
    <property type="protein sequence ID" value="KAF6038795.1"/>
    <property type="molecule type" value="Genomic_DNA"/>
</dbReference>
<name>A0A7J7KKH4_BUGNE</name>
<dbReference type="AlphaFoldDB" id="A0A7J7KKH4"/>